<dbReference type="SUPFAM" id="SSF50249">
    <property type="entry name" value="Nucleic acid-binding proteins"/>
    <property type="match status" value="1"/>
</dbReference>
<dbReference type="InterPro" id="IPR029028">
    <property type="entry name" value="Alpha/beta_knot_MTases"/>
</dbReference>
<organism evidence="2">
    <name type="scientific">Geoglobus ahangari</name>
    <dbReference type="NCBI Taxonomy" id="113653"/>
    <lineage>
        <taxon>Archaea</taxon>
        <taxon>Methanobacteriati</taxon>
        <taxon>Methanobacteriota</taxon>
        <taxon>Archaeoglobi</taxon>
        <taxon>Archaeoglobales</taxon>
        <taxon>Archaeoglobaceae</taxon>
        <taxon>Geoglobus</taxon>
    </lineage>
</organism>
<dbReference type="Gene3D" id="3.40.1280.10">
    <property type="match status" value="1"/>
</dbReference>
<sequence length="252" mass="28548">MDIAIPSSSLINEGDEKIKTFKVGIIGRAATVFRVRTIYIYRDPLKDESKFMKEILEYMETPQYLRKYLFPLKDSLRYAGVLPPLQIPSHKPKSLKIGEIREGVVVKVAPDGTSWVDIGLKALALFRKKAEKGARVTVRICSKNPLVVEEAKPQEYWGYKVKITELEELVKRRDAIITSRRGRIPSMEEFKKVGLLIFGNPKEGVPEIAERMGIDLGVDMWNMIPNQGSKTVRLEEALISCLALVNYAKVVL</sequence>
<dbReference type="PANTHER" id="PTHR12150:SF13">
    <property type="entry name" value="METHYLTRANSFERASE C9ORF114-RELATED"/>
    <property type="match status" value="1"/>
</dbReference>
<accession>A0A7C4S5P9</accession>
<evidence type="ECO:0008006" key="4">
    <source>
        <dbReference type="Google" id="ProtNLM"/>
    </source>
</evidence>
<dbReference type="Gene3D" id="2.40.50.140">
    <property type="entry name" value="Nucleic acid-binding proteins"/>
    <property type="match status" value="1"/>
</dbReference>
<proteinExistence type="predicted"/>
<evidence type="ECO:0000313" key="1">
    <source>
        <dbReference type="EMBL" id="HGE66543.1"/>
    </source>
</evidence>
<dbReference type="SUPFAM" id="SSF75217">
    <property type="entry name" value="alpha/beta knot"/>
    <property type="match status" value="1"/>
</dbReference>
<dbReference type="AlphaFoldDB" id="A0A7C4S5P9"/>
<comment type="caution">
    <text evidence="2">The sequence shown here is derived from an EMBL/GenBank/DDBJ whole genome shotgun (WGS) entry which is preliminary data.</text>
</comment>
<dbReference type="CDD" id="cd18086">
    <property type="entry name" value="HsC9orf114-like"/>
    <property type="match status" value="1"/>
</dbReference>
<dbReference type="InterPro" id="IPR012340">
    <property type="entry name" value="NA-bd_OB-fold"/>
</dbReference>
<protein>
    <recommendedName>
        <fullName evidence="4">RNA-binding protein</fullName>
    </recommendedName>
</protein>
<dbReference type="EMBL" id="DRUC01000044">
    <property type="protein sequence ID" value="HHF48127.1"/>
    <property type="molecule type" value="Genomic_DNA"/>
</dbReference>
<dbReference type="EMBL" id="DTPI01000031">
    <property type="protein sequence ID" value="HGE66543.1"/>
    <property type="molecule type" value="Genomic_DNA"/>
</dbReference>
<reference evidence="2" key="1">
    <citation type="journal article" date="2020" name="mSystems">
        <title>Genome- and Community-Level Interaction Insights into Carbon Utilization and Element Cycling Functions of Hydrothermarchaeota in Hydrothermal Sediment.</title>
        <authorList>
            <person name="Zhou Z."/>
            <person name="Liu Y."/>
            <person name="Xu W."/>
            <person name="Pan J."/>
            <person name="Luo Z.H."/>
            <person name="Li M."/>
        </authorList>
    </citation>
    <scope>NUCLEOTIDE SEQUENCE [LARGE SCALE GENOMIC DNA]</scope>
    <source>
        <strain evidence="3">SpSt-10</strain>
        <strain evidence="2">SpSt-62</strain>
        <strain evidence="1">SpSt-97</strain>
    </source>
</reference>
<evidence type="ECO:0000313" key="3">
    <source>
        <dbReference type="EMBL" id="HHF48127.1"/>
    </source>
</evidence>
<evidence type="ECO:0000313" key="2">
    <source>
        <dbReference type="EMBL" id="HGU59513.1"/>
    </source>
</evidence>
<dbReference type="Pfam" id="PF02598">
    <property type="entry name" value="Methyltrn_RNA_3"/>
    <property type="match status" value="1"/>
</dbReference>
<dbReference type="PANTHER" id="PTHR12150">
    <property type="entry name" value="CLASS IV SAM-BINDING METHYLTRANSFERASE-RELATED"/>
    <property type="match status" value="1"/>
</dbReference>
<gene>
    <name evidence="3" type="ORF">ENL48_02755</name>
    <name evidence="2" type="ORF">ENT89_04980</name>
    <name evidence="1" type="ORF">ENX77_05440</name>
</gene>
<dbReference type="InterPro" id="IPR003750">
    <property type="entry name" value="Put_MeTrfase-C9orf114-like"/>
</dbReference>
<dbReference type="InterPro" id="IPR029026">
    <property type="entry name" value="tRNA_m1G_MTases_N"/>
</dbReference>
<name>A0A7C4S5P9_9EURY</name>
<dbReference type="EMBL" id="DTAK01000038">
    <property type="protein sequence ID" value="HGU59513.1"/>
    <property type="molecule type" value="Genomic_DNA"/>
</dbReference>